<evidence type="ECO:0000313" key="2">
    <source>
        <dbReference type="EMBL" id="KAF9074288.1"/>
    </source>
</evidence>
<name>A0A9P5Q2H7_9AGAR</name>
<comment type="caution">
    <text evidence="2">The sequence shown here is derived from an EMBL/GenBank/DDBJ whole genome shotgun (WGS) entry which is preliminary data.</text>
</comment>
<dbReference type="AlphaFoldDB" id="A0A9P5Q2H7"/>
<sequence length="79" mass="8929">MVYYTVAVGPFFSRRRNILLVMLGSNFFLSSCFLLDPPRPQLGHKMDSLVLGKVDRFPSRSKSISWYPSPGPASNTDFD</sequence>
<dbReference type="EMBL" id="JADNRY010000014">
    <property type="protein sequence ID" value="KAF9074288.1"/>
    <property type="molecule type" value="Genomic_DNA"/>
</dbReference>
<protein>
    <submittedName>
        <fullName evidence="2">Uncharacterized protein</fullName>
    </submittedName>
</protein>
<evidence type="ECO:0000313" key="3">
    <source>
        <dbReference type="Proteomes" id="UP000772434"/>
    </source>
</evidence>
<gene>
    <name evidence="2" type="ORF">BDP27DRAFT_1317600</name>
</gene>
<keyword evidence="3" id="KW-1185">Reference proteome</keyword>
<proteinExistence type="predicted"/>
<organism evidence="2 3">
    <name type="scientific">Rhodocollybia butyracea</name>
    <dbReference type="NCBI Taxonomy" id="206335"/>
    <lineage>
        <taxon>Eukaryota</taxon>
        <taxon>Fungi</taxon>
        <taxon>Dikarya</taxon>
        <taxon>Basidiomycota</taxon>
        <taxon>Agaricomycotina</taxon>
        <taxon>Agaricomycetes</taxon>
        <taxon>Agaricomycetidae</taxon>
        <taxon>Agaricales</taxon>
        <taxon>Marasmiineae</taxon>
        <taxon>Omphalotaceae</taxon>
        <taxon>Rhodocollybia</taxon>
    </lineage>
</organism>
<accession>A0A9P5Q2H7</accession>
<feature type="region of interest" description="Disordered" evidence="1">
    <location>
        <begin position="60"/>
        <end position="79"/>
    </location>
</feature>
<evidence type="ECO:0000256" key="1">
    <source>
        <dbReference type="SAM" id="MobiDB-lite"/>
    </source>
</evidence>
<reference evidence="2" key="1">
    <citation type="submission" date="2020-11" db="EMBL/GenBank/DDBJ databases">
        <authorList>
            <consortium name="DOE Joint Genome Institute"/>
            <person name="Ahrendt S."/>
            <person name="Riley R."/>
            <person name="Andreopoulos W."/>
            <person name="Labutti K."/>
            <person name="Pangilinan J."/>
            <person name="Ruiz-Duenas F.J."/>
            <person name="Barrasa J.M."/>
            <person name="Sanchez-Garcia M."/>
            <person name="Camarero S."/>
            <person name="Miyauchi S."/>
            <person name="Serrano A."/>
            <person name="Linde D."/>
            <person name="Babiker R."/>
            <person name="Drula E."/>
            <person name="Ayuso-Fernandez I."/>
            <person name="Pacheco R."/>
            <person name="Padilla G."/>
            <person name="Ferreira P."/>
            <person name="Barriuso J."/>
            <person name="Kellner H."/>
            <person name="Castanera R."/>
            <person name="Alfaro M."/>
            <person name="Ramirez L."/>
            <person name="Pisabarro A.G."/>
            <person name="Kuo A."/>
            <person name="Tritt A."/>
            <person name="Lipzen A."/>
            <person name="He G."/>
            <person name="Yan M."/>
            <person name="Ng V."/>
            <person name="Cullen D."/>
            <person name="Martin F."/>
            <person name="Rosso M.-N."/>
            <person name="Henrissat B."/>
            <person name="Hibbett D."/>
            <person name="Martinez A.T."/>
            <person name="Grigoriev I.V."/>
        </authorList>
    </citation>
    <scope>NUCLEOTIDE SEQUENCE</scope>
    <source>
        <strain evidence="2">AH 40177</strain>
    </source>
</reference>
<dbReference type="Proteomes" id="UP000772434">
    <property type="component" value="Unassembled WGS sequence"/>
</dbReference>